<dbReference type="EMBL" id="LLXL01001168">
    <property type="protein sequence ID" value="PKK65960.1"/>
    <property type="molecule type" value="Genomic_DNA"/>
</dbReference>
<dbReference type="AlphaFoldDB" id="A0A2N1MWJ6"/>
<feature type="region of interest" description="Disordered" evidence="1">
    <location>
        <begin position="72"/>
        <end position="137"/>
    </location>
</feature>
<organism evidence="2 3">
    <name type="scientific">Rhizophagus irregularis</name>
    <dbReference type="NCBI Taxonomy" id="588596"/>
    <lineage>
        <taxon>Eukaryota</taxon>
        <taxon>Fungi</taxon>
        <taxon>Fungi incertae sedis</taxon>
        <taxon>Mucoromycota</taxon>
        <taxon>Glomeromycotina</taxon>
        <taxon>Glomeromycetes</taxon>
        <taxon>Glomerales</taxon>
        <taxon>Glomeraceae</taxon>
        <taxon>Rhizophagus</taxon>
    </lineage>
</organism>
<dbReference type="PANTHER" id="PTHR15327">
    <property type="entry name" value="MICROFIBRIL-ASSOCIATED PROTEIN"/>
    <property type="match status" value="1"/>
</dbReference>
<comment type="caution">
    <text evidence="2">The sequence shown here is derived from an EMBL/GenBank/DDBJ whole genome shotgun (WGS) entry which is preliminary data.</text>
</comment>
<proteinExistence type="predicted"/>
<reference evidence="2 3" key="2">
    <citation type="submission" date="2017-10" db="EMBL/GenBank/DDBJ databases">
        <title>Extensive intraspecific genome diversity in a model arbuscular mycorrhizal fungus.</title>
        <authorList>
            <person name="Chen E.C.H."/>
            <person name="Morin E."/>
            <person name="Baudet D."/>
            <person name="Noel J."/>
            <person name="Ndikumana S."/>
            <person name="Charron P."/>
            <person name="St-Onge C."/>
            <person name="Giorgi J."/>
            <person name="Grigoriev I.V."/>
            <person name="Roux C."/>
            <person name="Martin F.M."/>
            <person name="Corradi N."/>
        </authorList>
    </citation>
    <scope>NUCLEOTIDE SEQUENCE [LARGE SCALE GENOMIC DNA]</scope>
    <source>
        <strain evidence="2 3">C2</strain>
    </source>
</reference>
<feature type="compositionally biased region" description="Acidic residues" evidence="1">
    <location>
        <begin position="84"/>
        <end position="98"/>
    </location>
</feature>
<feature type="compositionally biased region" description="Basic and acidic residues" evidence="1">
    <location>
        <begin position="72"/>
        <end position="83"/>
    </location>
</feature>
<reference evidence="2 3" key="1">
    <citation type="submission" date="2016-04" db="EMBL/GenBank/DDBJ databases">
        <title>Genome analyses suggest a sexual origin of heterokaryosis in a supposedly ancient asexual fungus.</title>
        <authorList>
            <person name="Ropars J."/>
            <person name="Sedzielewska K."/>
            <person name="Noel J."/>
            <person name="Charron P."/>
            <person name="Farinelli L."/>
            <person name="Marton T."/>
            <person name="Kruger M."/>
            <person name="Pelin A."/>
            <person name="Brachmann A."/>
            <person name="Corradi N."/>
        </authorList>
    </citation>
    <scope>NUCLEOTIDE SEQUENCE [LARGE SCALE GENOMIC DNA]</scope>
    <source>
        <strain evidence="2 3">C2</strain>
    </source>
</reference>
<evidence type="ECO:0000313" key="3">
    <source>
        <dbReference type="Proteomes" id="UP000233469"/>
    </source>
</evidence>
<evidence type="ECO:0000313" key="2">
    <source>
        <dbReference type="EMBL" id="PKK65960.1"/>
    </source>
</evidence>
<sequence length="137" mass="16301">MARVGAIFNSFELINREEAEKLYPISLLTNVNTTSQNEEQKEDDDAEIQHQQLKRNWALKIWCQEEERLKALEEEEKAQTTKAEEEEEESESETDSEKEEQTPRKLLKPVFIPKAHRETVLERKRMEKLEEKKITRT</sequence>
<gene>
    <name evidence="2" type="ORF">RhiirC2_808002</name>
</gene>
<accession>A0A2N1MWJ6</accession>
<dbReference type="VEuPathDB" id="FungiDB:FUN_000936"/>
<dbReference type="InterPro" id="IPR033194">
    <property type="entry name" value="MFAP1"/>
</dbReference>
<evidence type="ECO:0000256" key="1">
    <source>
        <dbReference type="SAM" id="MobiDB-lite"/>
    </source>
</evidence>
<name>A0A2N1MWJ6_9GLOM</name>
<dbReference type="Proteomes" id="UP000233469">
    <property type="component" value="Unassembled WGS sequence"/>
</dbReference>
<protein>
    <submittedName>
        <fullName evidence="2">Uncharacterized protein</fullName>
    </submittedName>
</protein>
<feature type="compositionally biased region" description="Basic and acidic residues" evidence="1">
    <location>
        <begin position="115"/>
        <end position="137"/>
    </location>
</feature>